<dbReference type="EMBL" id="FNBE01000020">
    <property type="protein sequence ID" value="SDH23935.1"/>
    <property type="molecule type" value="Genomic_DNA"/>
</dbReference>
<proteinExistence type="predicted"/>
<protein>
    <submittedName>
        <fullName evidence="2">Uncharacterized protein</fullName>
    </submittedName>
</protein>
<gene>
    <name evidence="2" type="ORF">SAMN05216377_120141</name>
</gene>
<evidence type="ECO:0000256" key="1">
    <source>
        <dbReference type="SAM" id="Phobius"/>
    </source>
</evidence>
<feature type="transmembrane region" description="Helical" evidence="1">
    <location>
        <begin position="28"/>
        <end position="45"/>
    </location>
</feature>
<organism evidence="2 3">
    <name type="scientific">Pseudonocardia oroxyli</name>
    <dbReference type="NCBI Taxonomy" id="366584"/>
    <lineage>
        <taxon>Bacteria</taxon>
        <taxon>Bacillati</taxon>
        <taxon>Actinomycetota</taxon>
        <taxon>Actinomycetes</taxon>
        <taxon>Pseudonocardiales</taxon>
        <taxon>Pseudonocardiaceae</taxon>
        <taxon>Pseudonocardia</taxon>
    </lineage>
</organism>
<reference evidence="2 3" key="1">
    <citation type="submission" date="2016-10" db="EMBL/GenBank/DDBJ databases">
        <authorList>
            <person name="de Groot N.N."/>
        </authorList>
    </citation>
    <scope>NUCLEOTIDE SEQUENCE [LARGE SCALE GENOMIC DNA]</scope>
    <source>
        <strain evidence="2 3">CGMCC 4.3143</strain>
    </source>
</reference>
<keyword evidence="1" id="KW-0472">Membrane</keyword>
<dbReference type="STRING" id="366584.SAMN05216377_120141"/>
<dbReference type="AlphaFoldDB" id="A0A1G8ASH7"/>
<evidence type="ECO:0000313" key="2">
    <source>
        <dbReference type="EMBL" id="SDH23935.1"/>
    </source>
</evidence>
<dbReference type="Proteomes" id="UP000198967">
    <property type="component" value="Unassembled WGS sequence"/>
</dbReference>
<dbReference type="RefSeq" id="WP_093089282.1">
    <property type="nucleotide sequence ID" value="NZ_FNBE01000020.1"/>
</dbReference>
<evidence type="ECO:0000313" key="3">
    <source>
        <dbReference type="Proteomes" id="UP000198967"/>
    </source>
</evidence>
<accession>A0A1G8ASH7</accession>
<name>A0A1G8ASH7_PSEOR</name>
<keyword evidence="1" id="KW-0812">Transmembrane</keyword>
<keyword evidence="1" id="KW-1133">Transmembrane helix</keyword>
<sequence>MLRLVAAVLLVILAFSLAGAVFEFVAWALVVGAVVFGGVVVWSKLSGDGPRTGERDSGISR</sequence>
<keyword evidence="3" id="KW-1185">Reference proteome</keyword>